<evidence type="ECO:0000313" key="1">
    <source>
        <dbReference type="EMBL" id="KIM55642.1"/>
    </source>
</evidence>
<dbReference type="Gene3D" id="1.10.472.10">
    <property type="entry name" value="Cyclin-like"/>
    <property type="match status" value="1"/>
</dbReference>
<evidence type="ECO:0000313" key="2">
    <source>
        <dbReference type="Proteomes" id="UP000053989"/>
    </source>
</evidence>
<accession>A0A0C2ZSW6</accession>
<proteinExistence type="predicted"/>
<dbReference type="Proteomes" id="UP000053989">
    <property type="component" value="Unassembled WGS sequence"/>
</dbReference>
<gene>
    <name evidence="1" type="ORF">SCLCIDRAFT_1149476</name>
</gene>
<dbReference type="AlphaFoldDB" id="A0A0C2ZSW6"/>
<reference evidence="1 2" key="1">
    <citation type="submission" date="2014-04" db="EMBL/GenBank/DDBJ databases">
        <authorList>
            <consortium name="DOE Joint Genome Institute"/>
            <person name="Kuo A."/>
            <person name="Kohler A."/>
            <person name="Nagy L.G."/>
            <person name="Floudas D."/>
            <person name="Copeland A."/>
            <person name="Barry K.W."/>
            <person name="Cichocki N."/>
            <person name="Veneault-Fourrey C."/>
            <person name="LaButti K."/>
            <person name="Lindquist E.A."/>
            <person name="Lipzen A."/>
            <person name="Lundell T."/>
            <person name="Morin E."/>
            <person name="Murat C."/>
            <person name="Sun H."/>
            <person name="Tunlid A."/>
            <person name="Henrissat B."/>
            <person name="Grigoriev I.V."/>
            <person name="Hibbett D.S."/>
            <person name="Martin F."/>
            <person name="Nordberg H.P."/>
            <person name="Cantor M.N."/>
            <person name="Hua S.X."/>
        </authorList>
    </citation>
    <scope>NUCLEOTIDE SEQUENCE [LARGE SCALE GENOMIC DNA]</scope>
    <source>
        <strain evidence="1 2">Foug A</strain>
    </source>
</reference>
<dbReference type="InParanoid" id="A0A0C2ZSW6"/>
<dbReference type="STRING" id="1036808.A0A0C2ZSW6"/>
<name>A0A0C2ZSW6_9AGAM</name>
<dbReference type="OrthoDB" id="244495at2759"/>
<dbReference type="EMBL" id="KN822130">
    <property type="protein sequence ID" value="KIM55642.1"/>
    <property type="molecule type" value="Genomic_DNA"/>
</dbReference>
<sequence>KPQSAVSVSRQPDPFYGQEHISRPCVNFVTHPFTCPKLPPSSSGLMVKLPYSIVYALHQTKLHPSVTFAALILLQCLKAHFPTTRGLSGHQLFMSKFMLSSKVICNDTYSNQSWSIVTQGMFQ</sequence>
<keyword evidence="2" id="KW-1185">Reference proteome</keyword>
<feature type="non-terminal residue" evidence="1">
    <location>
        <position position="1"/>
    </location>
</feature>
<protein>
    <submittedName>
        <fullName evidence="1">Uncharacterized protein</fullName>
    </submittedName>
</protein>
<reference evidence="2" key="2">
    <citation type="submission" date="2015-01" db="EMBL/GenBank/DDBJ databases">
        <title>Evolutionary Origins and Diversification of the Mycorrhizal Mutualists.</title>
        <authorList>
            <consortium name="DOE Joint Genome Institute"/>
            <consortium name="Mycorrhizal Genomics Consortium"/>
            <person name="Kohler A."/>
            <person name="Kuo A."/>
            <person name="Nagy L.G."/>
            <person name="Floudas D."/>
            <person name="Copeland A."/>
            <person name="Barry K.W."/>
            <person name="Cichocki N."/>
            <person name="Veneault-Fourrey C."/>
            <person name="LaButti K."/>
            <person name="Lindquist E.A."/>
            <person name="Lipzen A."/>
            <person name="Lundell T."/>
            <person name="Morin E."/>
            <person name="Murat C."/>
            <person name="Riley R."/>
            <person name="Ohm R."/>
            <person name="Sun H."/>
            <person name="Tunlid A."/>
            <person name="Henrissat B."/>
            <person name="Grigoriev I.V."/>
            <person name="Hibbett D.S."/>
            <person name="Martin F."/>
        </authorList>
    </citation>
    <scope>NUCLEOTIDE SEQUENCE [LARGE SCALE GENOMIC DNA]</scope>
    <source>
        <strain evidence="2">Foug A</strain>
    </source>
</reference>
<dbReference type="CDD" id="cd20557">
    <property type="entry name" value="CYCLIN_ScPCL1-like"/>
    <property type="match status" value="1"/>
</dbReference>
<dbReference type="HOGENOM" id="CLU_084824_1_0_1"/>
<organism evidence="1 2">
    <name type="scientific">Scleroderma citrinum Foug A</name>
    <dbReference type="NCBI Taxonomy" id="1036808"/>
    <lineage>
        <taxon>Eukaryota</taxon>
        <taxon>Fungi</taxon>
        <taxon>Dikarya</taxon>
        <taxon>Basidiomycota</taxon>
        <taxon>Agaricomycotina</taxon>
        <taxon>Agaricomycetes</taxon>
        <taxon>Agaricomycetidae</taxon>
        <taxon>Boletales</taxon>
        <taxon>Sclerodermatineae</taxon>
        <taxon>Sclerodermataceae</taxon>
        <taxon>Scleroderma</taxon>
    </lineage>
</organism>